<evidence type="ECO:0000313" key="2">
    <source>
        <dbReference type="Proteomes" id="UP000193781"/>
    </source>
</evidence>
<keyword evidence="2" id="KW-1185">Reference proteome</keyword>
<accession>A0A1X1Z5M2</accession>
<evidence type="ECO:0000313" key="1">
    <source>
        <dbReference type="EMBL" id="ORW18588.1"/>
    </source>
</evidence>
<gene>
    <name evidence="1" type="ORF">AWC17_10085</name>
</gene>
<proteinExistence type="predicted"/>
<dbReference type="EMBL" id="LQPH01000144">
    <property type="protein sequence ID" value="ORW18588.1"/>
    <property type="molecule type" value="Genomic_DNA"/>
</dbReference>
<name>A0A1X1Z5M2_9MYCO</name>
<sequence length="88" mass="9507">MFGITFLKFPGREASARHALGVSQVTFFVEAAMRIVVSPATDKSRWGRRVPPARSAASKAASRGWRLLLFGYDKLAGRPATGLLTSAN</sequence>
<dbReference type="AlphaFoldDB" id="A0A1X1Z5M2"/>
<comment type="caution">
    <text evidence="1">The sequence shown here is derived from an EMBL/GenBank/DDBJ whole genome shotgun (WGS) entry which is preliminary data.</text>
</comment>
<organism evidence="1 2">
    <name type="scientific">Mycobacterium nebraskense</name>
    <dbReference type="NCBI Taxonomy" id="244292"/>
    <lineage>
        <taxon>Bacteria</taxon>
        <taxon>Bacillati</taxon>
        <taxon>Actinomycetota</taxon>
        <taxon>Actinomycetes</taxon>
        <taxon>Mycobacteriales</taxon>
        <taxon>Mycobacteriaceae</taxon>
        <taxon>Mycobacterium</taxon>
    </lineage>
</organism>
<dbReference type="Proteomes" id="UP000193781">
    <property type="component" value="Unassembled WGS sequence"/>
</dbReference>
<protein>
    <submittedName>
        <fullName evidence="1">Uncharacterized protein</fullName>
    </submittedName>
</protein>
<reference evidence="1 2" key="1">
    <citation type="submission" date="2016-01" db="EMBL/GenBank/DDBJ databases">
        <title>The new phylogeny of the genus Mycobacterium.</title>
        <authorList>
            <person name="Tarcisio F."/>
            <person name="Conor M."/>
            <person name="Antonella G."/>
            <person name="Elisabetta G."/>
            <person name="Giulia F.S."/>
            <person name="Sara T."/>
            <person name="Anna F."/>
            <person name="Clotilde B."/>
            <person name="Roberto B."/>
            <person name="Veronica D.S."/>
            <person name="Fabio R."/>
            <person name="Monica P."/>
            <person name="Olivier J."/>
            <person name="Enrico T."/>
            <person name="Nicola S."/>
        </authorList>
    </citation>
    <scope>NUCLEOTIDE SEQUENCE [LARGE SCALE GENOMIC DNA]</scope>
    <source>
        <strain evidence="1 2">DSM 44803</strain>
    </source>
</reference>